<dbReference type="Pfam" id="PF04170">
    <property type="entry name" value="NlpE"/>
    <property type="match status" value="1"/>
</dbReference>
<dbReference type="Proteomes" id="UP000217250">
    <property type="component" value="Chromosome"/>
</dbReference>
<name>A0A250FRS7_9FLAO</name>
<dbReference type="Gene3D" id="2.40.128.640">
    <property type="match status" value="1"/>
</dbReference>
<evidence type="ECO:0000256" key="1">
    <source>
        <dbReference type="SAM" id="MobiDB-lite"/>
    </source>
</evidence>
<sequence>MYRICILSLLLFACKGNNTPENTPTEEPVTEQREQTTQAPKEQDSRQGILYNGILPTPDGKNVDTTVILGENNTYTKTERYIEDGHSQSEKGRFQWNGEDKTIVLISENGSKAIYKVDAQVLILLPDSDKKMTPAEEERYTLHQK</sequence>
<gene>
    <name evidence="2" type="ORF">CGC50_12035</name>
</gene>
<organism evidence="2 3">
    <name type="scientific">Capnocytophaga gingivalis</name>
    <dbReference type="NCBI Taxonomy" id="1017"/>
    <lineage>
        <taxon>Bacteria</taxon>
        <taxon>Pseudomonadati</taxon>
        <taxon>Bacteroidota</taxon>
        <taxon>Flavobacteriia</taxon>
        <taxon>Flavobacteriales</taxon>
        <taxon>Flavobacteriaceae</taxon>
        <taxon>Capnocytophaga</taxon>
    </lineage>
</organism>
<dbReference type="RefSeq" id="WP_095910992.1">
    <property type="nucleotide sequence ID" value="NZ_CP022386.1"/>
</dbReference>
<feature type="compositionally biased region" description="Low complexity" evidence="1">
    <location>
        <begin position="17"/>
        <end position="27"/>
    </location>
</feature>
<dbReference type="KEGG" id="cgh:CGC50_12035"/>
<dbReference type="InterPro" id="IPR007298">
    <property type="entry name" value="Cu-R_lipoprotein_NlpE"/>
</dbReference>
<dbReference type="OrthoDB" id="1149853at2"/>
<accession>A0A250FRS7</accession>
<feature type="region of interest" description="Disordered" evidence="1">
    <location>
        <begin position="17"/>
        <end position="65"/>
    </location>
</feature>
<protein>
    <submittedName>
        <fullName evidence="2">Copper homeostasis protein</fullName>
    </submittedName>
</protein>
<evidence type="ECO:0000313" key="2">
    <source>
        <dbReference type="EMBL" id="ATA87793.1"/>
    </source>
</evidence>
<proteinExistence type="predicted"/>
<dbReference type="EMBL" id="CP022386">
    <property type="protein sequence ID" value="ATA87793.1"/>
    <property type="molecule type" value="Genomic_DNA"/>
</dbReference>
<dbReference type="GeneID" id="84809265"/>
<dbReference type="AlphaFoldDB" id="A0A250FRS7"/>
<evidence type="ECO:0000313" key="3">
    <source>
        <dbReference type="Proteomes" id="UP000217250"/>
    </source>
</evidence>
<reference evidence="3" key="1">
    <citation type="submission" date="2017-06" db="EMBL/GenBank/DDBJ databases">
        <title>Capnocytophaga spp. assemblies.</title>
        <authorList>
            <person name="Gulvik C.A."/>
        </authorList>
    </citation>
    <scope>NUCLEOTIDE SEQUENCE [LARGE SCALE GENOMIC DNA]</scope>
    <source>
        <strain evidence="3">H1496</strain>
    </source>
</reference>